<dbReference type="Pfam" id="PF00593">
    <property type="entry name" value="TonB_dep_Rec_b-barrel"/>
    <property type="match status" value="1"/>
</dbReference>
<evidence type="ECO:0000256" key="9">
    <source>
        <dbReference type="ARBA" id="ARBA00023237"/>
    </source>
</evidence>
<keyword evidence="15" id="KW-1185">Reference proteome</keyword>
<keyword evidence="2 10" id="KW-0813">Transport</keyword>
<dbReference type="AlphaFoldDB" id="Q30QA5"/>
<comment type="subcellular location">
    <subcellularLocation>
        <location evidence="1 10">Cell outer membrane</location>
        <topology evidence="1 10">Multi-pass membrane protein</topology>
    </subcellularLocation>
</comment>
<dbReference type="InterPro" id="IPR036942">
    <property type="entry name" value="Beta-barrel_TonB_sf"/>
</dbReference>
<gene>
    <name evidence="14" type="ordered locus">Suden_1549</name>
</gene>
<keyword evidence="4 10" id="KW-0812">Transmembrane</keyword>
<dbReference type="GO" id="GO:0044718">
    <property type="term" value="P:siderophore transmembrane transport"/>
    <property type="evidence" value="ECO:0007669"/>
    <property type="project" value="TreeGrafter"/>
</dbReference>
<dbReference type="Gene3D" id="2.40.170.20">
    <property type="entry name" value="TonB-dependent receptor, beta-barrel domain"/>
    <property type="match status" value="1"/>
</dbReference>
<dbReference type="RefSeq" id="WP_011373178.1">
    <property type="nucleotide sequence ID" value="NC_007575.1"/>
</dbReference>
<organism evidence="14 15">
    <name type="scientific">Sulfurimonas denitrificans (strain ATCC 33889 / DSM 1251)</name>
    <name type="common">Thiomicrospira denitrificans (strain ATCC 33889 / DSM 1251)</name>
    <dbReference type="NCBI Taxonomy" id="326298"/>
    <lineage>
        <taxon>Bacteria</taxon>
        <taxon>Pseudomonadati</taxon>
        <taxon>Campylobacterota</taxon>
        <taxon>Epsilonproteobacteria</taxon>
        <taxon>Campylobacterales</taxon>
        <taxon>Sulfurimonadaceae</taxon>
        <taxon>Sulfurimonas</taxon>
    </lineage>
</organism>
<dbReference type="InterPro" id="IPR037066">
    <property type="entry name" value="Plug_dom_sf"/>
</dbReference>
<reference evidence="14 15" key="1">
    <citation type="journal article" date="2008" name="Appl. Environ. Microbiol.">
        <title>Genome of the epsilonproteobacterial chemolithoautotroph Sulfurimonas denitrificans.</title>
        <authorList>
            <person name="Sievert S.M."/>
            <person name="Scott K.M."/>
            <person name="Klotz M.G."/>
            <person name="Chain P.S.G."/>
            <person name="Hauser L.J."/>
            <person name="Hemp J."/>
            <person name="Huegler M."/>
            <person name="Land M."/>
            <person name="Lapidus A."/>
            <person name="Larimer F.W."/>
            <person name="Lucas S."/>
            <person name="Malfatti S.A."/>
            <person name="Meyer F."/>
            <person name="Paulsen I.T."/>
            <person name="Ren Q."/>
            <person name="Simon J."/>
            <person name="Bailey K."/>
            <person name="Diaz E."/>
            <person name="Fitzpatrick K.A."/>
            <person name="Glover B."/>
            <person name="Gwatney N."/>
            <person name="Korajkic A."/>
            <person name="Long A."/>
            <person name="Mobberley J.M."/>
            <person name="Pantry S.N."/>
            <person name="Pazder G."/>
            <person name="Peterson S."/>
            <person name="Quintanilla J.D."/>
            <person name="Sprinkle R."/>
            <person name="Stephens J."/>
            <person name="Thomas P."/>
            <person name="Vaughn R."/>
            <person name="Weber M.J."/>
            <person name="Wooten L.L."/>
        </authorList>
    </citation>
    <scope>NUCLEOTIDE SEQUENCE [LARGE SCALE GENOMIC DNA]</scope>
    <source>
        <strain evidence="15">ATCC 33889 / DSM 1251</strain>
    </source>
</reference>
<evidence type="ECO:0000259" key="12">
    <source>
        <dbReference type="Pfam" id="PF00593"/>
    </source>
</evidence>
<evidence type="ECO:0000256" key="1">
    <source>
        <dbReference type="ARBA" id="ARBA00004571"/>
    </source>
</evidence>
<dbReference type="Gene3D" id="2.170.130.10">
    <property type="entry name" value="TonB-dependent receptor, plug domain"/>
    <property type="match status" value="1"/>
</dbReference>
<evidence type="ECO:0000256" key="2">
    <source>
        <dbReference type="ARBA" id="ARBA00022448"/>
    </source>
</evidence>
<sequence>MKKSVIGISIATSMLLAESFTLGQVSVFENIKDINLFEQSISSEVISQNSSDTVSEALDNISGVTQDTQGARTESTLHIRGFDAKRVGVFIDGIPVYVPYDGNFDYARFLTTDIASIDVSKGYSSVVYGGANMGGVVNIVSKKPTKEFEGSVKGKIVLDSDGKMARHVESLNAGSRQNNFYVQLGASYSKQDHFRLSDDYEASPTQPEGDRLRSEAEDKKVSLKAGYVADDGSEIAISYANQQGEKQQPPVTDTTFAKNKDWDWPYWDKETISITGQKNFNSSYVKALAYFDKSKNSIYSYDNATFSAITKNWAFKSRYDDYSYGARLEYGVELGDNFLKAAASYKKDVHRAYDKNKTTDVESLVERYEDNTISLGLEDVYSITSKLEFLAGVSYDRKEADEIYDTNTAYLNMLALEVEDSFAPQAALIYSLDESSKVKVSISRKTYMPTMKDRYSRKFNSYVPNVELKNEAATNYELSYLKKYDALTSRVNLFFTRVEDAIQSVVFASNPAYNQNKNVGTFEHRGVELELNYKTDTLEVGGNYTYISVKSRGDNGVEIIDVPKHQLFTFAQIEVAKYVSLYANMKFRDGAYENKLNGTYVTNPNFTTFDLKVIYEPTKAITAEIGVKNLTDELVRYDMAYPMAGREYFATMNYKF</sequence>
<evidence type="ECO:0000256" key="3">
    <source>
        <dbReference type="ARBA" id="ARBA00022452"/>
    </source>
</evidence>
<evidence type="ECO:0000256" key="4">
    <source>
        <dbReference type="ARBA" id="ARBA00022692"/>
    </source>
</evidence>
<evidence type="ECO:0000313" key="15">
    <source>
        <dbReference type="Proteomes" id="UP000002714"/>
    </source>
</evidence>
<proteinExistence type="inferred from homology"/>
<dbReference type="GO" id="GO:0015344">
    <property type="term" value="F:siderophore uptake transmembrane transporter activity"/>
    <property type="evidence" value="ECO:0007669"/>
    <property type="project" value="TreeGrafter"/>
</dbReference>
<keyword evidence="8 14" id="KW-0675">Receptor</keyword>
<comment type="similarity">
    <text evidence="10 11">Belongs to the TonB-dependent receptor family.</text>
</comment>
<evidence type="ECO:0000256" key="8">
    <source>
        <dbReference type="ARBA" id="ARBA00023170"/>
    </source>
</evidence>
<dbReference type="EMBL" id="CP000153">
    <property type="protein sequence ID" value="ABB44826.1"/>
    <property type="molecule type" value="Genomic_DNA"/>
</dbReference>
<dbReference type="STRING" id="326298.Suden_1549"/>
<dbReference type="InterPro" id="IPR012910">
    <property type="entry name" value="Plug_dom"/>
</dbReference>
<keyword evidence="5" id="KW-0732">Signal</keyword>
<evidence type="ECO:0000256" key="10">
    <source>
        <dbReference type="PROSITE-ProRule" id="PRU01360"/>
    </source>
</evidence>
<dbReference type="InterPro" id="IPR039426">
    <property type="entry name" value="TonB-dep_rcpt-like"/>
</dbReference>
<dbReference type="PANTHER" id="PTHR30069">
    <property type="entry name" value="TONB-DEPENDENT OUTER MEMBRANE RECEPTOR"/>
    <property type="match status" value="1"/>
</dbReference>
<dbReference type="CDD" id="cd01347">
    <property type="entry name" value="ligand_gated_channel"/>
    <property type="match status" value="1"/>
</dbReference>
<keyword evidence="6 11" id="KW-0798">TonB box</keyword>
<accession>Q30QA5</accession>
<dbReference type="OrthoDB" id="9800913at2"/>
<feature type="domain" description="TonB-dependent receptor plug" evidence="13">
    <location>
        <begin position="39"/>
        <end position="136"/>
    </location>
</feature>
<keyword evidence="9 10" id="KW-0998">Cell outer membrane</keyword>
<evidence type="ECO:0000256" key="11">
    <source>
        <dbReference type="RuleBase" id="RU003357"/>
    </source>
</evidence>
<dbReference type="PROSITE" id="PS52016">
    <property type="entry name" value="TONB_DEPENDENT_REC_3"/>
    <property type="match status" value="1"/>
</dbReference>
<dbReference type="KEGG" id="tdn:Suden_1549"/>
<name>Q30QA5_SULDN</name>
<evidence type="ECO:0000313" key="14">
    <source>
        <dbReference type="EMBL" id="ABB44826.1"/>
    </source>
</evidence>
<protein>
    <submittedName>
        <fullName evidence="14">TonB-dependent receptor</fullName>
    </submittedName>
</protein>
<dbReference type="InterPro" id="IPR000531">
    <property type="entry name" value="Beta-barrel_TonB"/>
</dbReference>
<keyword evidence="7 10" id="KW-0472">Membrane</keyword>
<evidence type="ECO:0000256" key="6">
    <source>
        <dbReference type="ARBA" id="ARBA00023077"/>
    </source>
</evidence>
<evidence type="ECO:0000256" key="5">
    <source>
        <dbReference type="ARBA" id="ARBA00022729"/>
    </source>
</evidence>
<dbReference type="HOGENOM" id="CLU_008287_8_2_7"/>
<dbReference type="GO" id="GO:0009279">
    <property type="term" value="C:cell outer membrane"/>
    <property type="evidence" value="ECO:0007669"/>
    <property type="project" value="UniProtKB-SubCell"/>
</dbReference>
<dbReference type="eggNOG" id="COG4771">
    <property type="taxonomic scope" value="Bacteria"/>
</dbReference>
<evidence type="ECO:0000256" key="7">
    <source>
        <dbReference type="ARBA" id="ARBA00023136"/>
    </source>
</evidence>
<dbReference type="Proteomes" id="UP000002714">
    <property type="component" value="Chromosome"/>
</dbReference>
<evidence type="ECO:0000259" key="13">
    <source>
        <dbReference type="Pfam" id="PF07715"/>
    </source>
</evidence>
<dbReference type="PANTHER" id="PTHR30069:SF29">
    <property type="entry name" value="HEMOGLOBIN AND HEMOGLOBIN-HAPTOGLOBIN-BINDING PROTEIN 1-RELATED"/>
    <property type="match status" value="1"/>
</dbReference>
<keyword evidence="3 10" id="KW-1134">Transmembrane beta strand</keyword>
<dbReference type="Pfam" id="PF07715">
    <property type="entry name" value="Plug"/>
    <property type="match status" value="1"/>
</dbReference>
<feature type="domain" description="TonB-dependent receptor-like beta-barrel" evidence="12">
    <location>
        <begin position="253"/>
        <end position="630"/>
    </location>
</feature>
<dbReference type="SUPFAM" id="SSF56935">
    <property type="entry name" value="Porins"/>
    <property type="match status" value="1"/>
</dbReference>